<evidence type="ECO:0000256" key="8">
    <source>
        <dbReference type="ARBA" id="ARBA00033183"/>
    </source>
</evidence>
<organism evidence="10 11">
    <name type="scientific">Staphylococcus intermedius NCTC 11048</name>
    <dbReference type="NCBI Taxonomy" id="1141106"/>
    <lineage>
        <taxon>Bacteria</taxon>
        <taxon>Bacillati</taxon>
        <taxon>Bacillota</taxon>
        <taxon>Bacilli</taxon>
        <taxon>Bacillales</taxon>
        <taxon>Staphylococcaceae</taxon>
        <taxon>Staphylococcus</taxon>
        <taxon>Staphylococcus intermedius group</taxon>
    </lineage>
</organism>
<evidence type="ECO:0000256" key="6">
    <source>
        <dbReference type="ARBA" id="ARBA00022884"/>
    </source>
</evidence>
<evidence type="ECO:0000256" key="1">
    <source>
        <dbReference type="ARBA" id="ARBA00006342"/>
    </source>
</evidence>
<dbReference type="STRING" id="1141106.GCA_000308095_00912"/>
<accession>A0A380G6A1</accession>
<dbReference type="InterPro" id="IPR013412">
    <property type="entry name" value="CRISPR-assoc_RAMP_Csm3"/>
</dbReference>
<evidence type="ECO:0000313" key="10">
    <source>
        <dbReference type="EMBL" id="SUM45501.1"/>
    </source>
</evidence>
<evidence type="ECO:0000256" key="7">
    <source>
        <dbReference type="ARBA" id="ARBA00023118"/>
    </source>
</evidence>
<feature type="domain" description="CRISPR type III-associated protein" evidence="9">
    <location>
        <begin position="10"/>
        <end position="192"/>
    </location>
</feature>
<protein>
    <recommendedName>
        <fullName evidence="2">CRISPR system Cms endoribonuclease Csm3</fullName>
    </recommendedName>
    <alternativeName>
        <fullName evidence="8">CRISPR type III A-associated RAMP protein Csm3</fullName>
    </alternativeName>
</protein>
<dbReference type="Pfam" id="PF03787">
    <property type="entry name" value="RAMPs"/>
    <property type="match status" value="1"/>
</dbReference>
<name>A0A380G6A1_STAIN</name>
<dbReference type="Proteomes" id="UP000255549">
    <property type="component" value="Unassembled WGS sequence"/>
</dbReference>
<gene>
    <name evidence="10" type="primary">csm3</name>
    <name evidence="10" type="ORF">NCTC11048_00485</name>
</gene>
<keyword evidence="3" id="KW-0540">Nuclease</keyword>
<proteinExistence type="inferred from homology"/>
<dbReference type="GO" id="GO:0016787">
    <property type="term" value="F:hydrolase activity"/>
    <property type="evidence" value="ECO:0007669"/>
    <property type="project" value="UniProtKB-KW"/>
</dbReference>
<dbReference type="PANTHER" id="PTHR35579:SF3">
    <property type="entry name" value="CRISPR SYSTEM CMS ENDORIBONUCLEASE CSM3"/>
    <property type="match status" value="1"/>
</dbReference>
<evidence type="ECO:0000256" key="4">
    <source>
        <dbReference type="ARBA" id="ARBA00022759"/>
    </source>
</evidence>
<comment type="similarity">
    <text evidence="1">Belongs to the CRISPR-associated Csm3 family.</text>
</comment>
<dbReference type="GO" id="GO:0003723">
    <property type="term" value="F:RNA binding"/>
    <property type="evidence" value="ECO:0007669"/>
    <property type="project" value="UniProtKB-KW"/>
</dbReference>
<dbReference type="InterPro" id="IPR052216">
    <property type="entry name" value="CRISPR_Csm3_endoribonuclease"/>
</dbReference>
<evidence type="ECO:0000256" key="2">
    <source>
        <dbReference type="ARBA" id="ARBA00022150"/>
    </source>
</evidence>
<dbReference type="PANTHER" id="PTHR35579">
    <property type="entry name" value="CRISPR SYSTEM CMS ENDORIBONUCLEASE CSM3"/>
    <property type="match status" value="1"/>
</dbReference>
<evidence type="ECO:0000256" key="5">
    <source>
        <dbReference type="ARBA" id="ARBA00022801"/>
    </source>
</evidence>
<dbReference type="NCBIfam" id="TIGR02582">
    <property type="entry name" value="cas7_TM1809"/>
    <property type="match status" value="1"/>
</dbReference>
<dbReference type="EMBL" id="UHDP01000003">
    <property type="protein sequence ID" value="SUM45501.1"/>
    <property type="molecule type" value="Genomic_DNA"/>
</dbReference>
<sequence length="214" mass="23872">MYSKIKISGKIEVVTGLHIGGGGEVSMIGAVDSPVVRDLQTKLPIIPGSSIKGKMRSLLAKNFGLKMKQTSPNEDPEVLLRLFGSSEKGNIRKARLQISDAFYSEASRQWFAENDVSYTETKFENSIDRLTAVAMPRQIERVTRGSEFDFIFIYNLENEDEVTTDFDNIKQGILLLENDYLGGGGTRGNGRVLFKDFHIETVVGDYDSSHLQLK</sequence>
<dbReference type="InterPro" id="IPR005537">
    <property type="entry name" value="RAMP_III_fam"/>
</dbReference>
<dbReference type="OrthoDB" id="9789361at2"/>
<evidence type="ECO:0000256" key="3">
    <source>
        <dbReference type="ARBA" id="ARBA00022722"/>
    </source>
</evidence>
<reference evidence="10 11" key="1">
    <citation type="submission" date="2018-06" db="EMBL/GenBank/DDBJ databases">
        <authorList>
            <consortium name="Pathogen Informatics"/>
            <person name="Doyle S."/>
        </authorList>
    </citation>
    <scope>NUCLEOTIDE SEQUENCE [LARGE SCALE GENOMIC DNA]</scope>
    <source>
        <strain evidence="11">NCTC 11048</strain>
    </source>
</reference>
<dbReference type="GO" id="GO:0004519">
    <property type="term" value="F:endonuclease activity"/>
    <property type="evidence" value="ECO:0007669"/>
    <property type="project" value="UniProtKB-KW"/>
</dbReference>
<dbReference type="AlphaFoldDB" id="A0A380G6A1"/>
<keyword evidence="6" id="KW-0694">RNA-binding</keyword>
<keyword evidence="5" id="KW-0378">Hydrolase</keyword>
<evidence type="ECO:0000259" key="9">
    <source>
        <dbReference type="Pfam" id="PF03787"/>
    </source>
</evidence>
<evidence type="ECO:0000313" key="11">
    <source>
        <dbReference type="Proteomes" id="UP000255549"/>
    </source>
</evidence>
<keyword evidence="7" id="KW-0051">Antiviral defense</keyword>
<keyword evidence="11" id="KW-1185">Reference proteome</keyword>
<keyword evidence="4" id="KW-0255">Endonuclease</keyword>
<dbReference type="GO" id="GO:0051607">
    <property type="term" value="P:defense response to virus"/>
    <property type="evidence" value="ECO:0007669"/>
    <property type="project" value="UniProtKB-KW"/>
</dbReference>
<dbReference type="RefSeq" id="WP_019168789.1">
    <property type="nucleotide sequence ID" value="NZ_CAIB01000176.1"/>
</dbReference>